<dbReference type="eggNOG" id="ENOG502SMI7">
    <property type="taxonomic scope" value="Eukaryota"/>
</dbReference>
<feature type="domain" description="HAM1-like N-terminal" evidence="3">
    <location>
        <begin position="240"/>
        <end position="572"/>
    </location>
</feature>
<sequence>MEKASSVIAAFDAGKMPSQKQISQFIDSVLKSGLVEVEPSEGSGELSKQGKVLAQDLRDVLEAYKKLGEDKNGDDQLQEAFWHLSEGDLSNTSINTGMDVDEDEASRDARAIRAAVRNFLSIAWTNLSSEGSNLFDDFASFARLTLADAAEAVEVAASKTKEGLRSLDEDIQEGERDNLGRKKRKIEDEQPQDPKAKFEKGMDTAKEYGSSAIGAGQEAKARAENVSKKTSDRLTNSYYQMVERAQKDPQYRESVTTVFDVCQKWLDKTLDTASDVNKDTSLESFINDPTPEQHTIQSLRAMRTLAERLAGGKSLDDLFAHLRTCLVDIRQDEDLKKWFNDFLAHVRRSLDEPGYIHSDECSERYSELRQRWRDLMNADSEEGRKWKADVKKFNEEWTEFNKRIDRDQDVQRIRSAWSKFGSDLEDAMLEAGSTGLQLAAGQATWFWQDVFNVYLPRVFAFVKDIPIPRTEYKDAETEFVLEDLDISSFSLLPGHVFIRNITDVDISAPQEADTKTAVGAFTHIHVQGMQLALREVSFYYHDKTASVGPGEFTGLMELTLPPQGIDIDLRVRMLPNTPAGLKEREKVGGFQKVESVDVKVTDGLAFDVKQSNHPILVTMFKPVMTSVVKNVLETTLREQIRGAIEQVDHMAWDIGNRAEVFQDTGLPRGASLIAGFWSELGKMARQPGGLTEGWKATGTGVVRRDPTAPKGAEAPVFAMGAEPQILSGEKRGPKGTNSEPLKDRLDIDVDASMESAQEGLKGVAQKAGEGVKQGVQKVRSFKESVKQKVEEEKSRPGWQSPAFDV</sequence>
<accession>S7PYU9</accession>
<dbReference type="STRING" id="670483.S7PYU9"/>
<evidence type="ECO:0000313" key="5">
    <source>
        <dbReference type="Proteomes" id="UP000030669"/>
    </source>
</evidence>
<dbReference type="OMA" id="SFWYKDK"/>
<dbReference type="InterPro" id="IPR027842">
    <property type="entry name" value="HAM1-like_C"/>
</dbReference>
<evidence type="ECO:0000256" key="1">
    <source>
        <dbReference type="SAM" id="MobiDB-lite"/>
    </source>
</evidence>
<dbReference type="RefSeq" id="XP_007868789.1">
    <property type="nucleotide sequence ID" value="XM_007870598.1"/>
</dbReference>
<dbReference type="InterPro" id="IPR045967">
    <property type="entry name" value="HAM1-like_N"/>
</dbReference>
<dbReference type="GeneID" id="19307591"/>
<dbReference type="PANTHER" id="PTHR31138">
    <property type="entry name" value="CHROMOSOME 19, WHOLE GENOME SHOTGUN SEQUENCE"/>
    <property type="match status" value="1"/>
</dbReference>
<dbReference type="Pfam" id="PF19343">
    <property type="entry name" value="HAM1_N"/>
    <property type="match status" value="2"/>
</dbReference>
<evidence type="ECO:0000313" key="4">
    <source>
        <dbReference type="EMBL" id="EPQ52477.1"/>
    </source>
</evidence>
<dbReference type="PANTHER" id="PTHR31138:SF1">
    <property type="entry name" value="PDZ DOMAIN-CONTAINING PROTEIN"/>
    <property type="match status" value="1"/>
</dbReference>
<dbReference type="HOGENOM" id="CLU_018362_0_0_1"/>
<feature type="region of interest" description="Disordered" evidence="1">
    <location>
        <begin position="166"/>
        <end position="196"/>
    </location>
</feature>
<dbReference type="KEGG" id="gtr:GLOTRDRAFT_64155"/>
<dbReference type="OrthoDB" id="19394at2759"/>
<gene>
    <name evidence="4" type="ORF">GLOTRDRAFT_64155</name>
</gene>
<protein>
    <submittedName>
        <fullName evidence="4">Uncharacterized protein</fullName>
    </submittedName>
</protein>
<dbReference type="Proteomes" id="UP000030669">
    <property type="component" value="Unassembled WGS sequence"/>
</dbReference>
<feature type="domain" description="HAM1-like C-terminal" evidence="2">
    <location>
        <begin position="602"/>
        <end position="664"/>
    </location>
</feature>
<name>S7PYU9_GLOTA</name>
<keyword evidence="5" id="KW-1185">Reference proteome</keyword>
<proteinExistence type="predicted"/>
<feature type="region of interest" description="Disordered" evidence="1">
    <location>
        <begin position="782"/>
        <end position="805"/>
    </location>
</feature>
<evidence type="ECO:0000259" key="2">
    <source>
        <dbReference type="Pfam" id="PF14613"/>
    </source>
</evidence>
<evidence type="ECO:0000259" key="3">
    <source>
        <dbReference type="Pfam" id="PF19343"/>
    </source>
</evidence>
<feature type="compositionally biased region" description="Basic and acidic residues" evidence="1">
    <location>
        <begin position="782"/>
        <end position="795"/>
    </location>
</feature>
<dbReference type="EMBL" id="KB469307">
    <property type="protein sequence ID" value="EPQ52477.1"/>
    <property type="molecule type" value="Genomic_DNA"/>
</dbReference>
<reference evidence="4 5" key="1">
    <citation type="journal article" date="2012" name="Science">
        <title>The Paleozoic origin of enzymatic lignin decomposition reconstructed from 31 fungal genomes.</title>
        <authorList>
            <person name="Floudas D."/>
            <person name="Binder M."/>
            <person name="Riley R."/>
            <person name="Barry K."/>
            <person name="Blanchette R.A."/>
            <person name="Henrissat B."/>
            <person name="Martinez A.T."/>
            <person name="Otillar R."/>
            <person name="Spatafora J.W."/>
            <person name="Yadav J.S."/>
            <person name="Aerts A."/>
            <person name="Benoit I."/>
            <person name="Boyd A."/>
            <person name="Carlson A."/>
            <person name="Copeland A."/>
            <person name="Coutinho P.M."/>
            <person name="de Vries R.P."/>
            <person name="Ferreira P."/>
            <person name="Findley K."/>
            <person name="Foster B."/>
            <person name="Gaskell J."/>
            <person name="Glotzer D."/>
            <person name="Gorecki P."/>
            <person name="Heitman J."/>
            <person name="Hesse C."/>
            <person name="Hori C."/>
            <person name="Igarashi K."/>
            <person name="Jurgens J.A."/>
            <person name="Kallen N."/>
            <person name="Kersten P."/>
            <person name="Kohler A."/>
            <person name="Kuees U."/>
            <person name="Kumar T.K.A."/>
            <person name="Kuo A."/>
            <person name="LaButti K."/>
            <person name="Larrondo L.F."/>
            <person name="Lindquist E."/>
            <person name="Ling A."/>
            <person name="Lombard V."/>
            <person name="Lucas S."/>
            <person name="Lundell T."/>
            <person name="Martin R."/>
            <person name="McLaughlin D.J."/>
            <person name="Morgenstern I."/>
            <person name="Morin E."/>
            <person name="Murat C."/>
            <person name="Nagy L.G."/>
            <person name="Nolan M."/>
            <person name="Ohm R.A."/>
            <person name="Patyshakuliyeva A."/>
            <person name="Rokas A."/>
            <person name="Ruiz-Duenas F.J."/>
            <person name="Sabat G."/>
            <person name="Salamov A."/>
            <person name="Samejima M."/>
            <person name="Schmutz J."/>
            <person name="Slot J.C."/>
            <person name="St John F."/>
            <person name="Stenlid J."/>
            <person name="Sun H."/>
            <person name="Sun S."/>
            <person name="Syed K."/>
            <person name="Tsang A."/>
            <person name="Wiebenga A."/>
            <person name="Young D."/>
            <person name="Pisabarro A."/>
            <person name="Eastwood D.C."/>
            <person name="Martin F."/>
            <person name="Cullen D."/>
            <person name="Grigoriev I.V."/>
            <person name="Hibbett D.S."/>
        </authorList>
    </citation>
    <scope>NUCLEOTIDE SEQUENCE [LARGE SCALE GENOMIC DNA]</scope>
    <source>
        <strain evidence="4 5">ATCC 11539</strain>
    </source>
</reference>
<feature type="domain" description="HAM1-like N-terminal" evidence="3">
    <location>
        <begin position="6"/>
        <end position="225"/>
    </location>
</feature>
<dbReference type="AlphaFoldDB" id="S7PYU9"/>
<organism evidence="4 5">
    <name type="scientific">Gloeophyllum trabeum (strain ATCC 11539 / FP-39264 / Madison 617)</name>
    <name type="common">Brown rot fungus</name>
    <dbReference type="NCBI Taxonomy" id="670483"/>
    <lineage>
        <taxon>Eukaryota</taxon>
        <taxon>Fungi</taxon>
        <taxon>Dikarya</taxon>
        <taxon>Basidiomycota</taxon>
        <taxon>Agaricomycotina</taxon>
        <taxon>Agaricomycetes</taxon>
        <taxon>Gloeophyllales</taxon>
        <taxon>Gloeophyllaceae</taxon>
        <taxon>Gloeophyllum</taxon>
    </lineage>
</organism>
<dbReference type="Pfam" id="PF14613">
    <property type="entry name" value="HAM1_C"/>
    <property type="match status" value="1"/>
</dbReference>
<feature type="region of interest" description="Disordered" evidence="1">
    <location>
        <begin position="688"/>
        <end position="712"/>
    </location>
</feature>